<dbReference type="Proteomes" id="UP001187415">
    <property type="component" value="Unassembled WGS sequence"/>
</dbReference>
<gene>
    <name evidence="2" type="ORF">Q5P01_006980</name>
</gene>
<evidence type="ECO:0000256" key="1">
    <source>
        <dbReference type="SAM" id="MobiDB-lite"/>
    </source>
</evidence>
<comment type="caution">
    <text evidence="2">The sequence shown here is derived from an EMBL/GenBank/DDBJ whole genome shotgun (WGS) entry which is preliminary data.</text>
</comment>
<evidence type="ECO:0000313" key="3">
    <source>
        <dbReference type="Proteomes" id="UP001187415"/>
    </source>
</evidence>
<accession>A0AA88NF68</accession>
<keyword evidence="3" id="KW-1185">Reference proteome</keyword>
<organism evidence="2 3">
    <name type="scientific">Channa striata</name>
    <name type="common">Snakehead murrel</name>
    <name type="synonym">Ophicephalus striatus</name>
    <dbReference type="NCBI Taxonomy" id="64152"/>
    <lineage>
        <taxon>Eukaryota</taxon>
        <taxon>Metazoa</taxon>
        <taxon>Chordata</taxon>
        <taxon>Craniata</taxon>
        <taxon>Vertebrata</taxon>
        <taxon>Euteleostomi</taxon>
        <taxon>Actinopterygii</taxon>
        <taxon>Neopterygii</taxon>
        <taxon>Teleostei</taxon>
        <taxon>Neoteleostei</taxon>
        <taxon>Acanthomorphata</taxon>
        <taxon>Anabantaria</taxon>
        <taxon>Anabantiformes</taxon>
        <taxon>Channoidei</taxon>
        <taxon>Channidae</taxon>
        <taxon>Channa</taxon>
    </lineage>
</organism>
<dbReference type="AlphaFoldDB" id="A0AA88NF68"/>
<sequence length="106" mass="10529">MESSPQDSASDAGMSGSEPATPLTEAPASAETAAGGEHLTPARRPGHSGSSKVVSSGFHLDQRSSSCMKGSEEAAAAIFPSVSGTVSEQLVIDEEVPPVVSSSGSV</sequence>
<proteinExistence type="predicted"/>
<reference evidence="2" key="1">
    <citation type="submission" date="2023-07" db="EMBL/GenBank/DDBJ databases">
        <title>Chromosome-level Genome Assembly of Striped Snakehead (Channa striata).</title>
        <authorList>
            <person name="Liu H."/>
        </authorList>
    </citation>
    <scope>NUCLEOTIDE SEQUENCE</scope>
    <source>
        <strain evidence="2">Gz</strain>
        <tissue evidence="2">Muscle</tissue>
    </source>
</reference>
<protein>
    <submittedName>
        <fullName evidence="2">Uncharacterized protein</fullName>
    </submittedName>
</protein>
<feature type="compositionally biased region" description="Low complexity" evidence="1">
    <location>
        <begin position="48"/>
        <end position="57"/>
    </location>
</feature>
<dbReference type="EMBL" id="JAUPFM010000004">
    <property type="protein sequence ID" value="KAK2854319.1"/>
    <property type="molecule type" value="Genomic_DNA"/>
</dbReference>
<feature type="region of interest" description="Disordered" evidence="1">
    <location>
        <begin position="1"/>
        <end position="69"/>
    </location>
</feature>
<name>A0AA88NF68_CHASR</name>
<evidence type="ECO:0000313" key="2">
    <source>
        <dbReference type="EMBL" id="KAK2854319.1"/>
    </source>
</evidence>